<dbReference type="InterPro" id="IPR040256">
    <property type="entry name" value="At4g02000-like"/>
</dbReference>
<proteinExistence type="predicted"/>
<feature type="domain" description="CCHC-type" evidence="3">
    <location>
        <begin position="363"/>
        <end position="376"/>
    </location>
</feature>
<evidence type="ECO:0000256" key="2">
    <source>
        <dbReference type="SAM" id="MobiDB-lite"/>
    </source>
</evidence>
<sequence>MSSANGHTSYSLLMTIAPSKVHLSSLLRIKSMGLPPGLLPKDVKSYNFSGSGLIQVFLGGPCLTKFDTMAFYESELRANLTYGSLTGVVGLSQEELFLWLPVKDIIVDDLSSGLILIDIGVAHKQLSLSLFEDPPDCSSKIPSTPTRLPHLYSQLEKVMDESLEELCSRLSLAEDEKININVSPHLGDDMNNSICLIGKLLAPRTIGFEQISGLFRKLWSPKGKLNCKPLADNTVLFSFSEAADKQRVQLGSPWLFDKYIILLVEAAVDMITSNIEFKKSPFWIQIHDLPLGLMTSTFAEIAGNTVEKFIAVDCDQSGSVVGRFLRIRAEIDISKPLRRVFQIDFMNHKVTVLLKYERLPDFCFFCGRIGHLVRDCNLHVLNSPHQKSHFEYGNWLRAPTTSSPFTTNRYPTHNTSNHTSTPTSSAIPHPHTEQPSNKYPTPTKHHPPLSPSRPGPSLSYLPAPPPASPPHRGPSPTHTSAPLSINPPVVHPLAEQSSPPPKNLFSIPLLSNLPHATKHPSSPPTSPHCCNAPLLLSSPSISPYLYAPNSCIPYTPTHTTPYLFTSKH</sequence>
<comment type="caution">
    <text evidence="4">The sequence shown here is derived from an EMBL/GenBank/DDBJ whole genome shotgun (WGS) entry which is preliminary data.</text>
</comment>
<reference evidence="4 5" key="1">
    <citation type="journal article" date="2021" name="Comput. Struct. Biotechnol. J.">
        <title>De novo genome assembly of the potent medicinal plant Rehmannia glutinosa using nanopore technology.</title>
        <authorList>
            <person name="Ma L."/>
            <person name="Dong C."/>
            <person name="Song C."/>
            <person name="Wang X."/>
            <person name="Zheng X."/>
            <person name="Niu Y."/>
            <person name="Chen S."/>
            <person name="Feng W."/>
        </authorList>
    </citation>
    <scope>NUCLEOTIDE SEQUENCE [LARGE SCALE GENOMIC DNA]</scope>
    <source>
        <strain evidence="4">DH-2019</strain>
    </source>
</reference>
<name>A0ABR0VCM4_REHGL</name>
<dbReference type="PANTHER" id="PTHR31286:SF62">
    <property type="entry name" value="ZINC FINGER, CCHC-TYPE-LIKE PROTEIN"/>
    <property type="match status" value="1"/>
</dbReference>
<dbReference type="InterPro" id="IPR025836">
    <property type="entry name" value="Zn_knuckle_CX2CX4HX4C"/>
</dbReference>
<dbReference type="InterPro" id="IPR001878">
    <property type="entry name" value="Znf_CCHC"/>
</dbReference>
<feature type="compositionally biased region" description="Pro residues" evidence="2">
    <location>
        <begin position="462"/>
        <end position="473"/>
    </location>
</feature>
<dbReference type="Pfam" id="PF14392">
    <property type="entry name" value="zf-CCHC_4"/>
    <property type="match status" value="1"/>
</dbReference>
<gene>
    <name evidence="4" type="ORF">DH2020_033629</name>
</gene>
<dbReference type="Gene3D" id="2.30.240.10">
    <property type="entry name" value="At5g01610-like"/>
    <property type="match status" value="1"/>
</dbReference>
<dbReference type="PANTHER" id="PTHR31286">
    <property type="entry name" value="GLYCINE-RICH CELL WALL STRUCTURAL PROTEIN 1.8-LIKE"/>
    <property type="match status" value="1"/>
</dbReference>
<keyword evidence="5" id="KW-1185">Reference proteome</keyword>
<accession>A0ABR0VCM4</accession>
<keyword evidence="1" id="KW-0479">Metal-binding</keyword>
<dbReference type="Proteomes" id="UP001318860">
    <property type="component" value="Unassembled WGS sequence"/>
</dbReference>
<feature type="region of interest" description="Disordered" evidence="2">
    <location>
        <begin position="404"/>
        <end position="506"/>
    </location>
</feature>
<dbReference type="InterPro" id="IPR025558">
    <property type="entry name" value="DUF4283"/>
</dbReference>
<evidence type="ECO:0000313" key="5">
    <source>
        <dbReference type="Proteomes" id="UP001318860"/>
    </source>
</evidence>
<organism evidence="4 5">
    <name type="scientific">Rehmannia glutinosa</name>
    <name type="common">Chinese foxglove</name>
    <dbReference type="NCBI Taxonomy" id="99300"/>
    <lineage>
        <taxon>Eukaryota</taxon>
        <taxon>Viridiplantae</taxon>
        <taxon>Streptophyta</taxon>
        <taxon>Embryophyta</taxon>
        <taxon>Tracheophyta</taxon>
        <taxon>Spermatophyta</taxon>
        <taxon>Magnoliopsida</taxon>
        <taxon>eudicotyledons</taxon>
        <taxon>Gunneridae</taxon>
        <taxon>Pentapetalae</taxon>
        <taxon>asterids</taxon>
        <taxon>lamiids</taxon>
        <taxon>Lamiales</taxon>
        <taxon>Orobanchaceae</taxon>
        <taxon>Rehmannieae</taxon>
        <taxon>Rehmannia</taxon>
    </lineage>
</organism>
<dbReference type="PROSITE" id="PS50158">
    <property type="entry name" value="ZF_CCHC"/>
    <property type="match status" value="1"/>
</dbReference>
<protein>
    <recommendedName>
        <fullName evidence="3">CCHC-type domain-containing protein</fullName>
    </recommendedName>
</protein>
<dbReference type="Pfam" id="PF14111">
    <property type="entry name" value="DUF4283"/>
    <property type="match status" value="1"/>
</dbReference>
<keyword evidence="1" id="KW-0863">Zinc-finger</keyword>
<dbReference type="InterPro" id="IPR007493">
    <property type="entry name" value="DUF538"/>
</dbReference>
<dbReference type="InterPro" id="IPR036758">
    <property type="entry name" value="At5g01610-like"/>
</dbReference>
<dbReference type="SUPFAM" id="SSF141562">
    <property type="entry name" value="At5g01610-like"/>
    <property type="match status" value="1"/>
</dbReference>
<dbReference type="Pfam" id="PF04398">
    <property type="entry name" value="DUF538"/>
    <property type="match status" value="1"/>
</dbReference>
<evidence type="ECO:0000259" key="3">
    <source>
        <dbReference type="PROSITE" id="PS50158"/>
    </source>
</evidence>
<dbReference type="EMBL" id="JABTTQ020001251">
    <property type="protein sequence ID" value="KAK6132622.1"/>
    <property type="molecule type" value="Genomic_DNA"/>
</dbReference>
<evidence type="ECO:0000256" key="1">
    <source>
        <dbReference type="PROSITE-ProRule" id="PRU00047"/>
    </source>
</evidence>
<keyword evidence="1" id="KW-0862">Zinc</keyword>
<feature type="compositionally biased region" description="Low complexity" evidence="2">
    <location>
        <begin position="411"/>
        <end position="425"/>
    </location>
</feature>
<evidence type="ECO:0000313" key="4">
    <source>
        <dbReference type="EMBL" id="KAK6132622.1"/>
    </source>
</evidence>